<accession>A0AAP0KGX7</accession>
<evidence type="ECO:0000313" key="2">
    <source>
        <dbReference type="EMBL" id="KAK9152352.1"/>
    </source>
</evidence>
<keyword evidence="1" id="KW-0472">Membrane</keyword>
<reference evidence="2 3" key="1">
    <citation type="submission" date="2024-01" db="EMBL/GenBank/DDBJ databases">
        <title>Genome assemblies of Stephania.</title>
        <authorList>
            <person name="Yang L."/>
        </authorList>
    </citation>
    <scope>NUCLEOTIDE SEQUENCE [LARGE SCALE GENOMIC DNA]</scope>
    <source>
        <strain evidence="2">YNDBR</strain>
        <tissue evidence="2">Leaf</tissue>
    </source>
</reference>
<evidence type="ECO:0000256" key="1">
    <source>
        <dbReference type="SAM" id="Phobius"/>
    </source>
</evidence>
<name>A0AAP0KGX7_9MAGN</name>
<dbReference type="EMBL" id="JBBNAF010000004">
    <property type="protein sequence ID" value="KAK9152352.1"/>
    <property type="molecule type" value="Genomic_DNA"/>
</dbReference>
<evidence type="ECO:0000313" key="3">
    <source>
        <dbReference type="Proteomes" id="UP001420932"/>
    </source>
</evidence>
<dbReference type="Proteomes" id="UP001420932">
    <property type="component" value="Unassembled WGS sequence"/>
</dbReference>
<proteinExistence type="predicted"/>
<gene>
    <name evidence="2" type="ORF">Syun_010661</name>
</gene>
<keyword evidence="1" id="KW-0812">Transmembrane</keyword>
<keyword evidence="3" id="KW-1185">Reference proteome</keyword>
<organism evidence="2 3">
    <name type="scientific">Stephania yunnanensis</name>
    <dbReference type="NCBI Taxonomy" id="152371"/>
    <lineage>
        <taxon>Eukaryota</taxon>
        <taxon>Viridiplantae</taxon>
        <taxon>Streptophyta</taxon>
        <taxon>Embryophyta</taxon>
        <taxon>Tracheophyta</taxon>
        <taxon>Spermatophyta</taxon>
        <taxon>Magnoliopsida</taxon>
        <taxon>Ranunculales</taxon>
        <taxon>Menispermaceae</taxon>
        <taxon>Menispermoideae</taxon>
        <taxon>Cissampelideae</taxon>
        <taxon>Stephania</taxon>
    </lineage>
</organism>
<protein>
    <submittedName>
        <fullName evidence="2">Uncharacterized protein</fullName>
    </submittedName>
</protein>
<dbReference type="AlphaFoldDB" id="A0AAP0KGX7"/>
<comment type="caution">
    <text evidence="2">The sequence shown here is derived from an EMBL/GenBank/DDBJ whole genome shotgun (WGS) entry which is preliminary data.</text>
</comment>
<feature type="transmembrane region" description="Helical" evidence="1">
    <location>
        <begin position="6"/>
        <end position="30"/>
    </location>
</feature>
<keyword evidence="1" id="KW-1133">Transmembrane helix</keyword>
<sequence>MGKLLGFASHACIPIFIMLLMSPSLCPLMAESRVIHDFSFFSGTAAGRILKDRQPVVIRPPFPNPRQIIHR</sequence>